<dbReference type="EMBL" id="JAWDGP010001311">
    <property type="protein sequence ID" value="KAK3792914.1"/>
    <property type="molecule type" value="Genomic_DNA"/>
</dbReference>
<sequence>MAKTRNIGIMAHIDAGKTTTTERMLFYSGFSRHLGDVDHGDTVMDYMEQERDRGITITSASITFNWKGHRVNLIDTPGHVDFTVEVERSLRILDGAVGILDASAGVEAQTLTVWRQADHYHIPRLIYLNKMDKPGSSLEMCLQSVRDKLHVEPLTLNIPIGSGKEFVGVHDLVHLQSFIWDLKSSKDGREFLTIPFKTNEKNSLSQEDKEEIIRARSDLVGRLADFDEHLADLVLCDTKIEDISAEDIECAVRAATLQHKIVPVLCGSSLKNKGVQPLLDAINLYLPSPMDISYGFAKYYGSDLCALAFKVVHDKQRGPLTFVRLYSGMLKSGTNIYNINRSSSEKTSRLLQVYADELHDISTAVAGNIVALAGLKETFTGDTLTSSLRVAQAAAKKYNHEANGRGEKDSTKSEKTETTANDSEPVEADSLTSEMVPILAGMTIPDPVFLCSIEPSSISVQKQLDAALNNLQKEDPSLRVEVNTETGQTILSGMGELHLDIIKSRLEKEYGLDVDLGPLQIAYRETVIDSADITEILDKELNGKRQFVHIKLSVHADVNNREFQHVELQRSPEHPLHIKQKILKAIESGIKSGLSHGSLLNFPVIHTSVHLHEFSTHYHTTLPMITACASMALQKALKKAGSVLLEPMMAMEVSTEESRLDAVISDLARRRSHIGVIASRQDTKIISALTPLQELMGYSTDLRTFTSGTASFAMELSHYEKMTKDETQKVIDRISGFYSPKLY</sequence>
<dbReference type="SUPFAM" id="SSF52540">
    <property type="entry name" value="P-loop containing nucleoside triphosphate hydrolases"/>
    <property type="match status" value="1"/>
</dbReference>
<dbReference type="NCBIfam" id="TIGR00231">
    <property type="entry name" value="small_GTP"/>
    <property type="match status" value="1"/>
</dbReference>
<dbReference type="Pfam" id="PF14492">
    <property type="entry name" value="EFG_III"/>
    <property type="match status" value="1"/>
</dbReference>
<dbReference type="AlphaFoldDB" id="A0AAE1E3C7"/>
<dbReference type="InterPro" id="IPR027417">
    <property type="entry name" value="P-loop_NTPase"/>
</dbReference>
<dbReference type="GO" id="GO:0005525">
    <property type="term" value="F:GTP binding"/>
    <property type="evidence" value="ECO:0007669"/>
    <property type="project" value="UniProtKB-KW"/>
</dbReference>
<comment type="caution">
    <text evidence="8">The sequence shown here is derived from an EMBL/GenBank/DDBJ whole genome shotgun (WGS) entry which is preliminary data.</text>
</comment>
<dbReference type="SUPFAM" id="SSF54211">
    <property type="entry name" value="Ribosomal protein S5 domain 2-like"/>
    <property type="match status" value="1"/>
</dbReference>
<evidence type="ECO:0000256" key="1">
    <source>
        <dbReference type="ARBA" id="ARBA00022741"/>
    </source>
</evidence>
<dbReference type="InterPro" id="IPR005517">
    <property type="entry name" value="Transl_elong_EFG/EF2_IV"/>
</dbReference>
<dbReference type="InterPro" id="IPR035649">
    <property type="entry name" value="EFG_V"/>
</dbReference>
<dbReference type="InterPro" id="IPR031157">
    <property type="entry name" value="G_TR_CS"/>
</dbReference>
<evidence type="ECO:0000256" key="2">
    <source>
        <dbReference type="ARBA" id="ARBA00022768"/>
    </source>
</evidence>
<keyword evidence="3" id="KW-0648">Protein biosynthesis</keyword>
<dbReference type="Gene3D" id="3.30.70.240">
    <property type="match status" value="1"/>
</dbReference>
<dbReference type="CDD" id="cd03713">
    <property type="entry name" value="EFG_mtEFG_C"/>
    <property type="match status" value="1"/>
</dbReference>
<feature type="region of interest" description="Disordered" evidence="6">
    <location>
        <begin position="397"/>
        <end position="430"/>
    </location>
</feature>
<dbReference type="GO" id="GO:0005759">
    <property type="term" value="C:mitochondrial matrix"/>
    <property type="evidence" value="ECO:0007669"/>
    <property type="project" value="UniProtKB-ARBA"/>
</dbReference>
<dbReference type="InterPro" id="IPR014721">
    <property type="entry name" value="Ribsml_uS5_D2-typ_fold_subgr"/>
</dbReference>
<dbReference type="GO" id="GO:0003924">
    <property type="term" value="F:GTPase activity"/>
    <property type="evidence" value="ECO:0007669"/>
    <property type="project" value="InterPro"/>
</dbReference>
<evidence type="ECO:0000256" key="5">
    <source>
        <dbReference type="ARBA" id="ARBA00023134"/>
    </source>
</evidence>
<dbReference type="PRINTS" id="PR00315">
    <property type="entry name" value="ELONGATNFCT"/>
</dbReference>
<dbReference type="Gene3D" id="3.30.230.10">
    <property type="match status" value="1"/>
</dbReference>
<dbReference type="PROSITE" id="PS00301">
    <property type="entry name" value="G_TR_1"/>
    <property type="match status" value="1"/>
</dbReference>
<dbReference type="Gene3D" id="3.40.50.300">
    <property type="entry name" value="P-loop containing nucleotide triphosphate hydrolases"/>
    <property type="match status" value="1"/>
</dbReference>
<keyword evidence="4" id="KW-0496">Mitochondrion</keyword>
<reference evidence="8" key="1">
    <citation type="journal article" date="2023" name="G3 (Bethesda)">
        <title>A reference genome for the long-term kleptoplast-retaining sea slug Elysia crispata morphotype clarki.</title>
        <authorList>
            <person name="Eastman K.E."/>
            <person name="Pendleton A.L."/>
            <person name="Shaikh M.A."/>
            <person name="Suttiyut T."/>
            <person name="Ogas R."/>
            <person name="Tomko P."/>
            <person name="Gavelis G."/>
            <person name="Widhalm J.R."/>
            <person name="Wisecaver J.H."/>
        </authorList>
    </citation>
    <scope>NUCLEOTIDE SEQUENCE</scope>
    <source>
        <strain evidence="8">ECLA1</strain>
    </source>
</reference>
<dbReference type="InterPro" id="IPR009022">
    <property type="entry name" value="EFG_III"/>
</dbReference>
<evidence type="ECO:0000313" key="8">
    <source>
        <dbReference type="EMBL" id="KAK3792914.1"/>
    </source>
</evidence>
<dbReference type="FunFam" id="3.30.70.870:FF:000001">
    <property type="entry name" value="Elongation factor G"/>
    <property type="match status" value="1"/>
</dbReference>
<dbReference type="GO" id="GO:0032790">
    <property type="term" value="P:ribosome disassembly"/>
    <property type="evidence" value="ECO:0007669"/>
    <property type="project" value="TreeGrafter"/>
</dbReference>
<keyword evidence="9" id="KW-1185">Reference proteome</keyword>
<dbReference type="FunFam" id="3.30.70.240:FF:000001">
    <property type="entry name" value="Elongation factor G"/>
    <property type="match status" value="1"/>
</dbReference>
<evidence type="ECO:0000259" key="7">
    <source>
        <dbReference type="PROSITE" id="PS51722"/>
    </source>
</evidence>
<dbReference type="InterPro" id="IPR035647">
    <property type="entry name" value="EFG_III/V"/>
</dbReference>
<protein>
    <recommendedName>
        <fullName evidence="7">Tr-type G domain-containing protein</fullName>
    </recommendedName>
</protein>
<dbReference type="Gene3D" id="2.40.30.10">
    <property type="entry name" value="Translation factors"/>
    <property type="match status" value="1"/>
</dbReference>
<dbReference type="PROSITE" id="PS51722">
    <property type="entry name" value="G_TR_2"/>
    <property type="match status" value="1"/>
</dbReference>
<dbReference type="InterPro" id="IPR020568">
    <property type="entry name" value="Ribosomal_Su5_D2-typ_SF"/>
</dbReference>
<dbReference type="InterPro" id="IPR005225">
    <property type="entry name" value="Small_GTP-bd"/>
</dbReference>
<dbReference type="Pfam" id="PF03764">
    <property type="entry name" value="EFG_IV"/>
    <property type="match status" value="1"/>
</dbReference>
<dbReference type="InterPro" id="IPR053905">
    <property type="entry name" value="EF-G-like_DII"/>
</dbReference>
<dbReference type="SMART" id="SM00889">
    <property type="entry name" value="EFG_IV"/>
    <property type="match status" value="1"/>
</dbReference>
<keyword evidence="5" id="KW-0342">GTP-binding</keyword>
<dbReference type="CDD" id="cd01886">
    <property type="entry name" value="EF-G"/>
    <property type="match status" value="1"/>
</dbReference>
<feature type="compositionally biased region" description="Basic and acidic residues" evidence="6">
    <location>
        <begin position="398"/>
        <end position="417"/>
    </location>
</feature>
<accession>A0AAE1E3C7</accession>
<evidence type="ECO:0000313" key="9">
    <source>
        <dbReference type="Proteomes" id="UP001283361"/>
    </source>
</evidence>
<dbReference type="Pfam" id="PF22042">
    <property type="entry name" value="EF-G_D2"/>
    <property type="match status" value="1"/>
</dbReference>
<evidence type="ECO:0000256" key="6">
    <source>
        <dbReference type="SAM" id="MobiDB-lite"/>
    </source>
</evidence>
<dbReference type="Proteomes" id="UP001283361">
    <property type="component" value="Unassembled WGS sequence"/>
</dbReference>
<keyword evidence="2" id="KW-0251">Elongation factor</keyword>
<dbReference type="InterPro" id="IPR000640">
    <property type="entry name" value="EFG_V-like"/>
</dbReference>
<dbReference type="SUPFAM" id="SSF54980">
    <property type="entry name" value="EF-G C-terminal domain-like"/>
    <property type="match status" value="2"/>
</dbReference>
<name>A0AAE1E3C7_9GAST</name>
<proteinExistence type="predicted"/>
<feature type="domain" description="Tr-type G" evidence="7">
    <location>
        <begin position="2"/>
        <end position="290"/>
    </location>
</feature>
<evidence type="ECO:0000256" key="3">
    <source>
        <dbReference type="ARBA" id="ARBA00022917"/>
    </source>
</evidence>
<keyword evidence="1" id="KW-0547">Nucleotide-binding</keyword>
<dbReference type="InterPro" id="IPR009000">
    <property type="entry name" value="Transl_B-barrel_sf"/>
</dbReference>
<dbReference type="FunFam" id="3.40.50.300:FF:000514">
    <property type="entry name" value="Ribosome-releasing factor 2, mitochondrial"/>
    <property type="match status" value="1"/>
</dbReference>
<dbReference type="Pfam" id="PF00009">
    <property type="entry name" value="GTP_EFTU"/>
    <property type="match status" value="1"/>
</dbReference>
<dbReference type="PANTHER" id="PTHR43261">
    <property type="entry name" value="TRANSLATION ELONGATION FACTOR G-RELATED"/>
    <property type="match status" value="1"/>
</dbReference>
<dbReference type="GO" id="GO:0003746">
    <property type="term" value="F:translation elongation factor activity"/>
    <property type="evidence" value="ECO:0007669"/>
    <property type="project" value="UniProtKB-KW"/>
</dbReference>
<dbReference type="SUPFAM" id="SSF50447">
    <property type="entry name" value="Translation proteins"/>
    <property type="match status" value="1"/>
</dbReference>
<dbReference type="SMART" id="SM00838">
    <property type="entry name" value="EFG_C"/>
    <property type="match status" value="1"/>
</dbReference>
<dbReference type="CDD" id="cd16262">
    <property type="entry name" value="EFG_III"/>
    <property type="match status" value="1"/>
</dbReference>
<dbReference type="Pfam" id="PF00679">
    <property type="entry name" value="EFG_C"/>
    <property type="match status" value="1"/>
</dbReference>
<dbReference type="InterPro" id="IPR000795">
    <property type="entry name" value="T_Tr_GTP-bd_dom"/>
</dbReference>
<gene>
    <name evidence="8" type="ORF">RRG08_033764</name>
</gene>
<dbReference type="PANTHER" id="PTHR43261:SF1">
    <property type="entry name" value="RIBOSOME-RELEASING FACTOR 2, MITOCHONDRIAL"/>
    <property type="match status" value="1"/>
</dbReference>
<dbReference type="GO" id="GO:0032543">
    <property type="term" value="P:mitochondrial translation"/>
    <property type="evidence" value="ECO:0007669"/>
    <property type="project" value="TreeGrafter"/>
</dbReference>
<dbReference type="InterPro" id="IPR041095">
    <property type="entry name" value="EFG_II"/>
</dbReference>
<dbReference type="Gene3D" id="3.30.70.870">
    <property type="entry name" value="Elongation Factor G (Translational Gtpase), domain 3"/>
    <property type="match status" value="1"/>
</dbReference>
<evidence type="ECO:0000256" key="4">
    <source>
        <dbReference type="ARBA" id="ARBA00023128"/>
    </source>
</evidence>
<organism evidence="8 9">
    <name type="scientific">Elysia crispata</name>
    <name type="common">lettuce slug</name>
    <dbReference type="NCBI Taxonomy" id="231223"/>
    <lineage>
        <taxon>Eukaryota</taxon>
        <taxon>Metazoa</taxon>
        <taxon>Spiralia</taxon>
        <taxon>Lophotrochozoa</taxon>
        <taxon>Mollusca</taxon>
        <taxon>Gastropoda</taxon>
        <taxon>Heterobranchia</taxon>
        <taxon>Euthyneura</taxon>
        <taxon>Panpulmonata</taxon>
        <taxon>Sacoglossa</taxon>
        <taxon>Placobranchoidea</taxon>
        <taxon>Plakobranchidae</taxon>
        <taxon>Elysia</taxon>
    </lineage>
</organism>